<dbReference type="AlphaFoldDB" id="A0A501XKQ3"/>
<comment type="caution">
    <text evidence="2">The sequence shown here is derived from an EMBL/GenBank/DDBJ whole genome shotgun (WGS) entry which is preliminary data.</text>
</comment>
<proteinExistence type="predicted"/>
<keyword evidence="1" id="KW-0472">Membrane</keyword>
<dbReference type="OrthoDB" id="6660115at2"/>
<keyword evidence="1" id="KW-1133">Transmembrane helix</keyword>
<keyword evidence="1" id="KW-0812">Transmembrane</keyword>
<evidence type="ECO:0000313" key="2">
    <source>
        <dbReference type="EMBL" id="TPE61242.1"/>
    </source>
</evidence>
<dbReference type="Proteomes" id="UP000319897">
    <property type="component" value="Unassembled WGS sequence"/>
</dbReference>
<gene>
    <name evidence="2" type="ORF">FJQ54_10040</name>
</gene>
<keyword evidence="3" id="KW-1185">Reference proteome</keyword>
<evidence type="ECO:0000256" key="1">
    <source>
        <dbReference type="SAM" id="Phobius"/>
    </source>
</evidence>
<organism evidence="2 3">
    <name type="scientific">Sandaracinobacter neustonicus</name>
    <dbReference type="NCBI Taxonomy" id="1715348"/>
    <lineage>
        <taxon>Bacteria</taxon>
        <taxon>Pseudomonadati</taxon>
        <taxon>Pseudomonadota</taxon>
        <taxon>Alphaproteobacteria</taxon>
        <taxon>Sphingomonadales</taxon>
        <taxon>Sphingosinicellaceae</taxon>
        <taxon>Sandaracinobacter</taxon>
    </lineage>
</organism>
<sequence>MGATGLSKDALHVYVGMGVLLGAAWLGRWRVGDWRPLLAVLLVALAGELWDLIDNIRTNAPMQWRGHGKDILNTLFWPTVLTLLAQTRLFRRS</sequence>
<reference evidence="2 3" key="1">
    <citation type="submission" date="2019-06" db="EMBL/GenBank/DDBJ databases">
        <authorList>
            <person name="Lee I."/>
            <person name="Jang G.I."/>
            <person name="Hwang C.Y."/>
        </authorList>
    </citation>
    <scope>NUCLEOTIDE SEQUENCE [LARGE SCALE GENOMIC DNA]</scope>
    <source>
        <strain evidence="2 3">PAMC 28131</strain>
    </source>
</reference>
<dbReference type="EMBL" id="VFSU01000024">
    <property type="protein sequence ID" value="TPE61242.1"/>
    <property type="molecule type" value="Genomic_DNA"/>
</dbReference>
<accession>A0A501XKQ3</accession>
<feature type="transmembrane region" description="Helical" evidence="1">
    <location>
        <begin position="12"/>
        <end position="29"/>
    </location>
</feature>
<evidence type="ECO:0000313" key="3">
    <source>
        <dbReference type="Proteomes" id="UP000319897"/>
    </source>
</evidence>
<name>A0A501XKQ3_9SPHN</name>
<protein>
    <submittedName>
        <fullName evidence="2">Uncharacterized protein</fullName>
    </submittedName>
</protein>